<feature type="compositionally biased region" description="Polar residues" evidence="1">
    <location>
        <begin position="1617"/>
        <end position="1635"/>
    </location>
</feature>
<keyword evidence="2" id="KW-0418">Kinase</keyword>
<feature type="region of interest" description="Disordered" evidence="1">
    <location>
        <begin position="1403"/>
        <end position="1697"/>
    </location>
</feature>
<feature type="compositionally biased region" description="Basic and acidic residues" evidence="1">
    <location>
        <begin position="912"/>
        <end position="921"/>
    </location>
</feature>
<organism evidence="2 3">
    <name type="scientific">Holothuria leucospilota</name>
    <name type="common">Black long sea cucumber</name>
    <name type="synonym">Mertensiothuria leucospilota</name>
    <dbReference type="NCBI Taxonomy" id="206669"/>
    <lineage>
        <taxon>Eukaryota</taxon>
        <taxon>Metazoa</taxon>
        <taxon>Echinodermata</taxon>
        <taxon>Eleutherozoa</taxon>
        <taxon>Echinozoa</taxon>
        <taxon>Holothuroidea</taxon>
        <taxon>Aspidochirotacea</taxon>
        <taxon>Aspidochirotida</taxon>
        <taxon>Holothuriidae</taxon>
        <taxon>Holothuria</taxon>
    </lineage>
</organism>
<feature type="region of interest" description="Disordered" evidence="1">
    <location>
        <begin position="280"/>
        <end position="419"/>
    </location>
</feature>
<feature type="compositionally biased region" description="Low complexity" evidence="1">
    <location>
        <begin position="1010"/>
        <end position="1023"/>
    </location>
</feature>
<feature type="region of interest" description="Disordered" evidence="1">
    <location>
        <begin position="912"/>
        <end position="1129"/>
    </location>
</feature>
<feature type="compositionally biased region" description="Acidic residues" evidence="1">
    <location>
        <begin position="144"/>
        <end position="166"/>
    </location>
</feature>
<feature type="compositionally biased region" description="Basic and acidic residues" evidence="1">
    <location>
        <begin position="1275"/>
        <end position="1305"/>
    </location>
</feature>
<name>A0A9Q1CIB1_HOLLE</name>
<dbReference type="GO" id="GO:0016301">
    <property type="term" value="F:kinase activity"/>
    <property type="evidence" value="ECO:0007669"/>
    <property type="project" value="UniProtKB-KW"/>
</dbReference>
<feature type="compositionally biased region" description="Basic residues" evidence="1">
    <location>
        <begin position="197"/>
        <end position="219"/>
    </location>
</feature>
<protein>
    <submittedName>
        <fullName evidence="2">Tau-tubulin kinase-like Asator</fullName>
    </submittedName>
</protein>
<feature type="region of interest" description="Disordered" evidence="1">
    <location>
        <begin position="561"/>
        <end position="639"/>
    </location>
</feature>
<feature type="compositionally biased region" description="Polar residues" evidence="1">
    <location>
        <begin position="706"/>
        <end position="720"/>
    </location>
</feature>
<feature type="compositionally biased region" description="Polar residues" evidence="1">
    <location>
        <begin position="1167"/>
        <end position="1179"/>
    </location>
</feature>
<keyword evidence="2" id="KW-0808">Transferase</keyword>
<feature type="compositionally biased region" description="Low complexity" evidence="1">
    <location>
        <begin position="510"/>
        <end position="524"/>
    </location>
</feature>
<feature type="compositionally biased region" description="Basic and acidic residues" evidence="1">
    <location>
        <begin position="309"/>
        <end position="389"/>
    </location>
</feature>
<feature type="compositionally biased region" description="Basic and acidic residues" evidence="1">
    <location>
        <begin position="1180"/>
        <end position="1191"/>
    </location>
</feature>
<feature type="compositionally biased region" description="Basic and acidic residues" evidence="1">
    <location>
        <begin position="1680"/>
        <end position="1690"/>
    </location>
</feature>
<proteinExistence type="predicted"/>
<feature type="compositionally biased region" description="Basic and acidic residues" evidence="1">
    <location>
        <begin position="1636"/>
        <end position="1649"/>
    </location>
</feature>
<feature type="compositionally biased region" description="Basic and acidic residues" evidence="1">
    <location>
        <begin position="1472"/>
        <end position="1486"/>
    </location>
</feature>
<dbReference type="EMBL" id="JAIZAY010000003">
    <property type="protein sequence ID" value="KAJ8045430.1"/>
    <property type="molecule type" value="Genomic_DNA"/>
</dbReference>
<feature type="compositionally biased region" description="Low complexity" evidence="1">
    <location>
        <begin position="1557"/>
        <end position="1568"/>
    </location>
</feature>
<feature type="compositionally biased region" description="Polar residues" evidence="1">
    <location>
        <begin position="578"/>
        <end position="632"/>
    </location>
</feature>
<feature type="region of interest" description="Disordered" evidence="1">
    <location>
        <begin position="100"/>
        <end position="225"/>
    </location>
</feature>
<feature type="compositionally biased region" description="Polar residues" evidence="1">
    <location>
        <begin position="955"/>
        <end position="986"/>
    </location>
</feature>
<accession>A0A9Q1CIB1</accession>
<feature type="compositionally biased region" description="Basic and acidic residues" evidence="1">
    <location>
        <begin position="1251"/>
        <end position="1267"/>
    </location>
</feature>
<feature type="compositionally biased region" description="Basic and acidic residues" evidence="1">
    <location>
        <begin position="167"/>
        <end position="193"/>
    </location>
</feature>
<sequence>MKEKYDHRLLLKHMPSEFTPFLEHIEDLQYADKPDYKYLHSLLQKCMKRKGVKESDPYDWEKICPDASLTTTTGTTTSPCKEPKQQGLDIVPANTDVAVEDNESNNPRVNVEPINPEGIELHLEKPDIGNEKVDEEKEVRREEEKEEEEGDEEEGDADDEPEDESPERDASPLVEIKKQEETPLSKEPEKVTDQKVISKKKKSTDRKRRMLQKKKKPTLRAHDSHAIIEGEISTFRGEQFGMSERDENVTQVISTKGVDVVEGAPDDKDIDKYVGVIKVQPDLKKPQDQGMNVSRVEEKDKVSPVNQEAETKVTEDVKKDVQPDDKENLKKKDEGKVVKVDKPPAAEMPVVKDLEESKPLDERKDINESKQTLESEEVKNLKASADDKQSNTAHKSMQIKEGPLEKESPPPPPSVPPVEETCKVVPVNKAIETDAIQPTPEQQSQQQVGSAVEKLKQSGPAEKVKVKAVETKIVMPKKRMEHHTQGLVRSPSHEEKVFKVTLQSPKALGSRSKSSSITSNKSTSPQPVESEIKAEIIKPKEFTFPAPVLKKMQTAETGEKLVDSGESLGKPTGAENVSKLNNKMQQNNGVVLNNAKPSLTTKNDTSTNKKPLQNVENNKPVSSVQVESSTKQSETKKTFQEILRETEQKTQNKGMRKTGEESPVLVKTRLNNDRKLMEDIFQSSFSEVEEENEKNRLKQAPLINVKSATRDLSNSRSSGSLPPKVLTMDKKMNALVVESPRGSSSERTSYGGEKPPCDEPLKNGTNKRHSPTQKVIYRTLGDPKGSDTSNKAGVKPGDGGKQESPLNSPSKKNIKKVLEDDDDEAYVKKLQSSLIGNASADRRAMEQMFFDEVEEVHLEKDMMVKEEMKKSEVTPKIRPVENGIDKAVTNVKPSEMSPSKYKAKMEHMFDQFEAVKGETKSPKGSPRKSPTPKIKVDKNNSKDKEQNVKKDKSKGTLQRQNSFDRSNKSGTSNTEGQSSTTASGSPKSRGRSPMRARQLPSVPPKNGRNSPSSPTPSGKTGTSTRKDATSPNLTGRTVGKGRKLPEVPKILLQNKLGRLKYERSKSASRVPHSSPSQVEGGSALSLSPRMERRKLSAASIESRDDSCHSPPDSGRTGPAEDGKWRNIGDPSTYAVMQSFLQEGDFSECATQKLEPSMFTEASPAKQDFSSGKGQVNADSKPSEKEKGKVLCKEALLQIDSPTKSSLAKKMNASSKSHESMKEEGNKLSVSKPQRGLFQEKPKPSVSSTSSLDKEKVSSSTKKTDTIGKKSPQKLQRTDPKEKGGKEKQINKETAKPEVGCEEKKSLPKAPNLRIILDNNVTPLGSPSTPPTATPGMFSDEDGLKTPVNKVSNEFSNISGVSNVQANVSNTSAINVSQESAKTTPRVLPRQIKKREITAAMKSALSAKRMRNRTDPGPMVLSYYRRSSPSDTSAGTDLLKSPVSKGLRKDSGSSVDEVFYDPGSGKLQTLKTGFEKLSKKDDDHPDSATDSVASTSSRLAWETLTPRQRRRRIKMAHGKGVFEKETFSDGENELLPQSSTSPPNPSHLRVQLKKSELSKSPPLSQSKPQCIPSKDESVVNPSQGAKSDHHKEGHYLKAAAERNAGELRLARQSPVDGATSTSVTLPEHTPTSTPREISQERGKRDFKTSSDKLGTGQKKKSSEDSQSSSMSGGSQGGLRPRPPDGRPEKVIAGRYQFQ</sequence>
<dbReference type="Gene3D" id="1.10.510.10">
    <property type="entry name" value="Transferase(Phosphotransferase) domain 1"/>
    <property type="match status" value="1"/>
</dbReference>
<gene>
    <name evidence="2" type="ORF">HOLleu_08441</name>
</gene>
<keyword evidence="3" id="KW-1185">Reference proteome</keyword>
<dbReference type="Proteomes" id="UP001152320">
    <property type="component" value="Chromosome 3"/>
</dbReference>
<feature type="compositionally biased region" description="Polar residues" evidence="1">
    <location>
        <begin position="1424"/>
        <end position="1434"/>
    </location>
</feature>
<feature type="compositionally biased region" description="Basic and acidic residues" evidence="1">
    <location>
        <begin position="1585"/>
        <end position="1608"/>
    </location>
</feature>
<feature type="compositionally biased region" description="Basic residues" evidence="1">
    <location>
        <begin position="1506"/>
        <end position="1516"/>
    </location>
</feature>
<feature type="compositionally biased region" description="Low complexity" evidence="1">
    <location>
        <begin position="1487"/>
        <end position="1496"/>
    </location>
</feature>
<dbReference type="OrthoDB" id="5979581at2759"/>
<feature type="region of interest" description="Disordered" evidence="1">
    <location>
        <begin position="685"/>
        <end position="813"/>
    </location>
</feature>
<reference evidence="2" key="1">
    <citation type="submission" date="2021-10" db="EMBL/GenBank/DDBJ databases">
        <title>Tropical sea cucumber genome reveals ecological adaptation and Cuvierian tubules defense mechanism.</title>
        <authorList>
            <person name="Chen T."/>
        </authorList>
    </citation>
    <scope>NUCLEOTIDE SEQUENCE</scope>
    <source>
        <strain evidence="2">Nanhai2018</strain>
        <tissue evidence="2">Muscle</tissue>
    </source>
</reference>
<evidence type="ECO:0000256" key="1">
    <source>
        <dbReference type="SAM" id="MobiDB-lite"/>
    </source>
</evidence>
<feature type="region of interest" description="Disordered" evidence="1">
    <location>
        <begin position="1151"/>
        <end position="1344"/>
    </location>
</feature>
<feature type="compositionally biased region" description="Basic and acidic residues" evidence="1">
    <location>
        <begin position="934"/>
        <end position="954"/>
    </location>
</feature>
<evidence type="ECO:0000313" key="3">
    <source>
        <dbReference type="Proteomes" id="UP001152320"/>
    </source>
</evidence>
<feature type="region of interest" description="Disordered" evidence="1">
    <location>
        <begin position="432"/>
        <end position="531"/>
    </location>
</feature>
<comment type="caution">
    <text evidence="2">The sequence shown here is derived from an EMBL/GenBank/DDBJ whole genome shotgun (WGS) entry which is preliminary data.</text>
</comment>
<feature type="compositionally biased region" description="Basic and acidic residues" evidence="1">
    <location>
        <begin position="119"/>
        <end position="143"/>
    </location>
</feature>
<evidence type="ECO:0000313" key="2">
    <source>
        <dbReference type="EMBL" id="KAJ8045430.1"/>
    </source>
</evidence>
<feature type="compositionally biased region" description="Basic and acidic residues" evidence="1">
    <location>
        <begin position="1215"/>
        <end position="1225"/>
    </location>
</feature>